<evidence type="ECO:0000313" key="7">
    <source>
        <dbReference type="Proteomes" id="UP001623660"/>
    </source>
</evidence>
<dbReference type="InterPro" id="IPR011761">
    <property type="entry name" value="ATP-grasp"/>
</dbReference>
<keyword evidence="7" id="KW-1185">Reference proteome</keyword>
<dbReference type="EMBL" id="JBJHZX010000004">
    <property type="protein sequence ID" value="MFL0194707.1"/>
    <property type="molecule type" value="Genomic_DNA"/>
</dbReference>
<dbReference type="InterPro" id="IPR003806">
    <property type="entry name" value="ATP-grasp_PylC-type"/>
</dbReference>
<dbReference type="Proteomes" id="UP001623660">
    <property type="component" value="Unassembled WGS sequence"/>
</dbReference>
<keyword evidence="2 4" id="KW-0547">Nucleotide-binding</keyword>
<dbReference type="PANTHER" id="PTHR43055">
    <property type="entry name" value="FORMATE-DEPENDENT PHOSPHORIBOSYLGLYCINAMIDE FORMYLTRANSFERASE"/>
    <property type="match status" value="1"/>
</dbReference>
<keyword evidence="1 6" id="KW-0436">Ligase</keyword>
<dbReference type="SUPFAM" id="SSF56059">
    <property type="entry name" value="Glutathione synthetase ATP-binding domain-like"/>
    <property type="match status" value="1"/>
</dbReference>
<dbReference type="Gene3D" id="3.40.50.720">
    <property type="entry name" value="NAD(P)-binding Rossmann-like Domain"/>
    <property type="match status" value="1"/>
</dbReference>
<organism evidence="6 7">
    <name type="scientific">Candidatus Clostridium eludens</name>
    <dbReference type="NCBI Taxonomy" id="3381663"/>
    <lineage>
        <taxon>Bacteria</taxon>
        <taxon>Bacillati</taxon>
        <taxon>Bacillota</taxon>
        <taxon>Clostridia</taxon>
        <taxon>Eubacteriales</taxon>
        <taxon>Clostridiaceae</taxon>
        <taxon>Clostridium</taxon>
    </lineage>
</organism>
<dbReference type="Pfam" id="PF02655">
    <property type="entry name" value="ATP-grasp_3"/>
    <property type="match status" value="1"/>
</dbReference>
<keyword evidence="3 4" id="KW-0067">ATP-binding</keyword>
<protein>
    <submittedName>
        <fullName evidence="6">3-methylornithine--L-lysine ligase PylC</fullName>
    </submittedName>
</protein>
<feature type="domain" description="ATP-grasp" evidence="5">
    <location>
        <begin position="79"/>
        <end position="279"/>
    </location>
</feature>
<dbReference type="InterPro" id="IPR023890">
    <property type="entry name" value="Pyrrolys_PylC"/>
</dbReference>
<dbReference type="InterPro" id="IPR048764">
    <property type="entry name" value="PylC_N"/>
</dbReference>
<dbReference type="RefSeq" id="WP_406790831.1">
    <property type="nucleotide sequence ID" value="NZ_JBJHZX010000004.1"/>
</dbReference>
<evidence type="ECO:0000259" key="5">
    <source>
        <dbReference type="PROSITE" id="PS50975"/>
    </source>
</evidence>
<gene>
    <name evidence="6" type="primary">pylC</name>
    <name evidence="6" type="ORF">ACJDU8_03835</name>
</gene>
<dbReference type="NCBIfam" id="TIGR03909">
    <property type="entry name" value="pyrrolys_PylC"/>
    <property type="match status" value="1"/>
</dbReference>
<dbReference type="PANTHER" id="PTHR43055:SF1">
    <property type="entry name" value="FORMATE-DEPENDENT PHOSPHORIBOSYLGLYCINAMIDE FORMYLTRANSFERASE"/>
    <property type="match status" value="1"/>
</dbReference>
<evidence type="ECO:0000256" key="3">
    <source>
        <dbReference type="ARBA" id="ARBA00022840"/>
    </source>
</evidence>
<accession>A0ABW8SF83</accession>
<sequence>MRVAVIGGRLQGVEAVYLSKKAGWEVVLIDKDLDAPAVLLCDYFYKLDVLEKTKLSRVLKNIQFIIPALENKLVLDALNEYALEAGIPIVYDGNAYSISSSKIISDKLFDKLSIPVPTVWPYTDFPVVVKPSGASGSEGVHKVENETQFNQFIKSGEDFHDLVIQEFLEGPSYSLEVIGYEGNYRVLQVTELEMDEVYDCKRVLAPAKLDKRKIEEFEEISVKIARELNITGVFDVEVILHKGKMKVLEIDARLPSQTPTAVYNSTGINLMECLWYVYSNHQRFNSFVVNEKRGTVYEHIKVDKGEVKVCGEHIMGKAGHLKFYRDFFGADEAISNYESDKEEWVATLIINGKNPKEAWRKRCEVINNIKQKVDILSYKHSLPLR</sequence>
<evidence type="ECO:0000313" key="6">
    <source>
        <dbReference type="EMBL" id="MFL0194707.1"/>
    </source>
</evidence>
<evidence type="ECO:0000256" key="4">
    <source>
        <dbReference type="PROSITE-ProRule" id="PRU00409"/>
    </source>
</evidence>
<dbReference type="Pfam" id="PF21360">
    <property type="entry name" value="PylC-like_N"/>
    <property type="match status" value="1"/>
</dbReference>
<comment type="caution">
    <text evidence="6">The sequence shown here is derived from an EMBL/GenBank/DDBJ whole genome shotgun (WGS) entry which is preliminary data.</text>
</comment>
<evidence type="ECO:0000256" key="1">
    <source>
        <dbReference type="ARBA" id="ARBA00022598"/>
    </source>
</evidence>
<name>A0ABW8SF83_9CLOT</name>
<proteinExistence type="predicted"/>
<evidence type="ECO:0000256" key="2">
    <source>
        <dbReference type="ARBA" id="ARBA00022741"/>
    </source>
</evidence>
<dbReference type="PROSITE" id="PS50975">
    <property type="entry name" value="ATP_GRASP"/>
    <property type="match status" value="1"/>
</dbReference>
<reference evidence="6 7" key="1">
    <citation type="submission" date="2024-11" db="EMBL/GenBank/DDBJ databases">
        <authorList>
            <person name="Heng Y.C."/>
            <person name="Lim A.C.H."/>
            <person name="Lee J.K.Y."/>
            <person name="Kittelmann S."/>
        </authorList>
    </citation>
    <scope>NUCLEOTIDE SEQUENCE [LARGE SCALE GENOMIC DNA]</scope>
    <source>
        <strain evidence="6 7">WILCCON 0269</strain>
    </source>
</reference>
<dbReference type="Gene3D" id="3.30.470.20">
    <property type="entry name" value="ATP-grasp fold, B domain"/>
    <property type="match status" value="1"/>
</dbReference>
<dbReference type="GO" id="GO:0016874">
    <property type="term" value="F:ligase activity"/>
    <property type="evidence" value="ECO:0007669"/>
    <property type="project" value="UniProtKB-KW"/>
</dbReference>